<dbReference type="SUPFAM" id="SSF56672">
    <property type="entry name" value="DNA/RNA polymerases"/>
    <property type="match status" value="1"/>
</dbReference>
<evidence type="ECO:0000313" key="3">
    <source>
        <dbReference type="Proteomes" id="UP000829196"/>
    </source>
</evidence>
<dbReference type="Proteomes" id="UP000829196">
    <property type="component" value="Unassembled WGS sequence"/>
</dbReference>
<dbReference type="EMBL" id="JAGYWB010000004">
    <property type="protein sequence ID" value="KAI0524562.1"/>
    <property type="molecule type" value="Genomic_DNA"/>
</dbReference>
<name>A0A8T3BYY5_DENNO</name>
<dbReference type="AlphaFoldDB" id="A0A8T3BYY5"/>
<proteinExistence type="predicted"/>
<accession>A0A8T3BYY5</accession>
<comment type="caution">
    <text evidence="2">The sequence shown here is derived from an EMBL/GenBank/DDBJ whole genome shotgun (WGS) entry which is preliminary data.</text>
</comment>
<dbReference type="InterPro" id="IPR043502">
    <property type="entry name" value="DNA/RNA_pol_sf"/>
</dbReference>
<dbReference type="Pfam" id="PF07727">
    <property type="entry name" value="RVT_2"/>
    <property type="match status" value="1"/>
</dbReference>
<reference evidence="2" key="1">
    <citation type="journal article" date="2022" name="Front. Genet.">
        <title>Chromosome-Scale Assembly of the Dendrobium nobile Genome Provides Insights Into the Molecular Mechanism of the Biosynthesis of the Medicinal Active Ingredient of Dendrobium.</title>
        <authorList>
            <person name="Xu Q."/>
            <person name="Niu S.-C."/>
            <person name="Li K.-L."/>
            <person name="Zheng P.-J."/>
            <person name="Zhang X.-J."/>
            <person name="Jia Y."/>
            <person name="Liu Y."/>
            <person name="Niu Y.-X."/>
            <person name="Yu L.-H."/>
            <person name="Chen D.-F."/>
            <person name="Zhang G.-Q."/>
        </authorList>
    </citation>
    <scope>NUCLEOTIDE SEQUENCE</scope>
    <source>
        <tissue evidence="2">Leaf</tissue>
    </source>
</reference>
<evidence type="ECO:0000259" key="1">
    <source>
        <dbReference type="Pfam" id="PF07727"/>
    </source>
</evidence>
<evidence type="ECO:0000313" key="2">
    <source>
        <dbReference type="EMBL" id="KAI0524562.1"/>
    </source>
</evidence>
<dbReference type="OrthoDB" id="411615at2759"/>
<dbReference type="InterPro" id="IPR013103">
    <property type="entry name" value="RVT_2"/>
</dbReference>
<protein>
    <recommendedName>
        <fullName evidence="1">Reverse transcriptase Ty1/copia-type domain-containing protein</fullName>
    </recommendedName>
</protein>
<feature type="domain" description="Reverse transcriptase Ty1/copia-type" evidence="1">
    <location>
        <begin position="13"/>
        <end position="203"/>
    </location>
</feature>
<keyword evidence="3" id="KW-1185">Reference proteome</keyword>
<sequence>MIDEIDALHKQGTWPLVSPPPHAIILGCKWTYRLKKDSNGQITRHKARLVAKGFNQQPGINYHKMFSPVAKLPTVRILLVIATQRRWPIFQLDISNAFLHGELEEEVYMKHPPGFLGKSHPTHVCKLHKAIYGLKQSPRQWYSKLTTHLQAFEFHFSKLDPSFLLYKVGSTRAFILIYVDDMPVTSNNDQFLQHLISDLQQEF</sequence>
<organism evidence="2 3">
    <name type="scientific">Dendrobium nobile</name>
    <name type="common">Orchid</name>
    <dbReference type="NCBI Taxonomy" id="94219"/>
    <lineage>
        <taxon>Eukaryota</taxon>
        <taxon>Viridiplantae</taxon>
        <taxon>Streptophyta</taxon>
        <taxon>Embryophyta</taxon>
        <taxon>Tracheophyta</taxon>
        <taxon>Spermatophyta</taxon>
        <taxon>Magnoliopsida</taxon>
        <taxon>Liliopsida</taxon>
        <taxon>Asparagales</taxon>
        <taxon>Orchidaceae</taxon>
        <taxon>Epidendroideae</taxon>
        <taxon>Malaxideae</taxon>
        <taxon>Dendrobiinae</taxon>
        <taxon>Dendrobium</taxon>
    </lineage>
</organism>
<gene>
    <name evidence="2" type="ORF">KFK09_003939</name>
</gene>